<evidence type="ECO:0000313" key="2">
    <source>
        <dbReference type="EMBL" id="KAF5222982.1"/>
    </source>
</evidence>
<evidence type="ECO:0000313" key="3">
    <source>
        <dbReference type="Proteomes" id="UP000583944"/>
    </source>
</evidence>
<proteinExistence type="predicted"/>
<dbReference type="EMBL" id="JABDHM010000022">
    <property type="protein sequence ID" value="KAF5222982.1"/>
    <property type="molecule type" value="Genomic_DNA"/>
</dbReference>
<protein>
    <submittedName>
        <fullName evidence="2">Uncharacterized protein</fullName>
    </submittedName>
</protein>
<dbReference type="VEuPathDB" id="TriTrypDB:ECC02_003809"/>
<comment type="caution">
    <text evidence="2">The sequence shown here is derived from an EMBL/GenBank/DDBJ whole genome shotgun (WGS) entry which is preliminary data.</text>
</comment>
<dbReference type="Proteomes" id="UP000583944">
    <property type="component" value="Unassembled WGS sequence"/>
</dbReference>
<gene>
    <name evidence="2" type="ORF">ECC02_003809</name>
</gene>
<accession>A0A7J6Y8U8</accession>
<keyword evidence="1" id="KW-0812">Transmembrane</keyword>
<evidence type="ECO:0000256" key="1">
    <source>
        <dbReference type="SAM" id="Phobius"/>
    </source>
</evidence>
<organism evidence="2 3">
    <name type="scientific">Trypanosoma cruzi</name>
    <dbReference type="NCBI Taxonomy" id="5693"/>
    <lineage>
        <taxon>Eukaryota</taxon>
        <taxon>Discoba</taxon>
        <taxon>Euglenozoa</taxon>
        <taxon>Kinetoplastea</taxon>
        <taxon>Metakinetoplastina</taxon>
        <taxon>Trypanosomatida</taxon>
        <taxon>Trypanosomatidae</taxon>
        <taxon>Trypanosoma</taxon>
        <taxon>Schizotrypanum</taxon>
    </lineage>
</organism>
<reference evidence="2 3" key="1">
    <citation type="journal article" date="2019" name="Genome Biol. Evol.">
        <title>Nanopore Sequencing Significantly Improves Genome Assembly of the Protozoan Parasite Trypanosoma cruzi.</title>
        <authorList>
            <person name="Diaz-Viraque F."/>
            <person name="Pita S."/>
            <person name="Greif G."/>
            <person name="de Souza R.C.M."/>
            <person name="Iraola G."/>
            <person name="Robello C."/>
        </authorList>
    </citation>
    <scope>NUCLEOTIDE SEQUENCE [LARGE SCALE GENOMIC DNA]</scope>
    <source>
        <strain evidence="2 3">Berenice</strain>
    </source>
</reference>
<keyword evidence="1" id="KW-1133">Transmembrane helix</keyword>
<sequence length="247" mass="28613">MSTPRPSCPQIGVYIQSLGEAKCGYRHFNHFLQVGTKNSKNLSWIVYECVLKLTLLTVNPQNHCLSFRHQVFRMKMNIVAVFAKDAVAFLKVLTNTYNTAVTRSHSWMLRAKKKPGSYRRRHNGRVDRDRNLPMTIMNFKQSFCIFLLMWCRRSRAIPVHMETVGALKGRIVCCNLRLVGVSGGHSVRLWANPVHHHKRCCSTSRIATPTHRKSLAKLFGTKHVYIVYMYICIDLPLFPLLFIYKFK</sequence>
<dbReference type="AlphaFoldDB" id="A0A7J6Y8U8"/>
<keyword evidence="1" id="KW-0472">Membrane</keyword>
<feature type="transmembrane region" description="Helical" evidence="1">
    <location>
        <begin position="225"/>
        <end position="244"/>
    </location>
</feature>
<name>A0A7J6Y8U8_TRYCR</name>